<dbReference type="WBParaSite" id="EEL_0000944501-mRNA-1">
    <property type="protein sequence ID" value="EEL_0000944501-mRNA-1"/>
    <property type="gene ID" value="EEL_0000944501"/>
</dbReference>
<name>A0A0R3S3U2_9BILA</name>
<protein>
    <submittedName>
        <fullName evidence="2">NUDIX_5 domain-containing protein</fullName>
    </submittedName>
</protein>
<dbReference type="AlphaFoldDB" id="A0A0R3S3U2"/>
<accession>A0A0R3S3U2</accession>
<evidence type="ECO:0000313" key="1">
    <source>
        <dbReference type="Proteomes" id="UP000050640"/>
    </source>
</evidence>
<evidence type="ECO:0000313" key="2">
    <source>
        <dbReference type="WBParaSite" id="EEL_0000944501-mRNA-1"/>
    </source>
</evidence>
<organism evidence="1 2">
    <name type="scientific">Elaeophora elaphi</name>
    <dbReference type="NCBI Taxonomy" id="1147741"/>
    <lineage>
        <taxon>Eukaryota</taxon>
        <taxon>Metazoa</taxon>
        <taxon>Ecdysozoa</taxon>
        <taxon>Nematoda</taxon>
        <taxon>Chromadorea</taxon>
        <taxon>Rhabditida</taxon>
        <taxon>Spirurina</taxon>
        <taxon>Spiruromorpha</taxon>
        <taxon>Filarioidea</taxon>
        <taxon>Onchocercidae</taxon>
        <taxon>Elaeophora</taxon>
    </lineage>
</organism>
<proteinExistence type="predicted"/>
<keyword evidence="1" id="KW-1185">Reference proteome</keyword>
<sequence length="205" mass="23694">MEIVIAVVQMQNTNAYEFSGDGFEVLLVNEPCSSSRHEVRMQLPRYHVPSNSDPAETALSFVHYHCGKWPRRTFEVPLWDDNELTEQNKSSHIAPVQLSLYCIPLIENEDGFAKLTKIGHFEALSSVSKHCQVDANCFSVDTCHCILQLERWLHDRQCKDANFLARFFFLSAAKVRIRECAHNPAYEHDYSSLCHKYKILEIFQN</sequence>
<dbReference type="Gene3D" id="3.30.70.2240">
    <property type="entry name" value="KRIT, N-terminal Nudix domain, NPxY motif-rich region"/>
    <property type="match status" value="1"/>
</dbReference>
<dbReference type="STRING" id="1147741.A0A0R3S3U2"/>
<dbReference type="InterPro" id="IPR043058">
    <property type="entry name" value="NUDIX_sf"/>
</dbReference>
<dbReference type="Proteomes" id="UP000050640">
    <property type="component" value="Unplaced"/>
</dbReference>
<reference evidence="2" key="1">
    <citation type="submission" date="2017-02" db="UniProtKB">
        <authorList>
            <consortium name="WormBaseParasite"/>
        </authorList>
    </citation>
    <scope>IDENTIFICATION</scope>
</reference>